<dbReference type="InterPro" id="IPR029044">
    <property type="entry name" value="Nucleotide-diphossugar_trans"/>
</dbReference>
<comment type="similarity">
    <text evidence="1">Belongs to the glycosyltransferase 2 family.</text>
</comment>
<dbReference type="Proteomes" id="UP001226160">
    <property type="component" value="Unassembled WGS sequence"/>
</dbReference>
<name>A0AAP4BT01_9CORY</name>
<evidence type="ECO:0000256" key="3">
    <source>
        <dbReference type="ARBA" id="ARBA00022679"/>
    </source>
</evidence>
<dbReference type="EC" id="2.4.-.-" evidence="5"/>
<dbReference type="SUPFAM" id="SSF53448">
    <property type="entry name" value="Nucleotide-diphospho-sugar transferases"/>
    <property type="match status" value="1"/>
</dbReference>
<evidence type="ECO:0000313" key="6">
    <source>
        <dbReference type="Proteomes" id="UP001226160"/>
    </source>
</evidence>
<gene>
    <name evidence="5" type="ORF">QPX54_00370</name>
</gene>
<reference evidence="5" key="1">
    <citation type="submission" date="2023-05" db="EMBL/GenBank/DDBJ databases">
        <title>Metabolic capabilities are highly conserved among human nasal-associated Corynebacterium species in pangenomic analyses.</title>
        <authorList>
            <person name="Tran T.H."/>
            <person name="Roberts A.Q."/>
            <person name="Escapa I.F."/>
            <person name="Gao W."/>
            <person name="Conlan S."/>
            <person name="Kong H."/>
            <person name="Segre J.A."/>
            <person name="Kelly M.S."/>
            <person name="Lemon K.P."/>
        </authorList>
    </citation>
    <scope>NUCLEOTIDE SEQUENCE</scope>
    <source>
        <strain evidence="5">KPL2654</strain>
    </source>
</reference>
<comment type="caution">
    <text evidence="5">The sequence shown here is derived from an EMBL/GenBank/DDBJ whole genome shotgun (WGS) entry which is preliminary data.</text>
</comment>
<dbReference type="AlphaFoldDB" id="A0AAP4BT01"/>
<dbReference type="Gene3D" id="3.90.550.10">
    <property type="entry name" value="Spore Coat Polysaccharide Biosynthesis Protein SpsA, Chain A"/>
    <property type="match status" value="1"/>
</dbReference>
<dbReference type="Pfam" id="PF00535">
    <property type="entry name" value="Glycos_transf_2"/>
    <property type="match status" value="1"/>
</dbReference>
<feature type="domain" description="Glycosyltransferase 2-like" evidence="4">
    <location>
        <begin position="12"/>
        <end position="171"/>
    </location>
</feature>
<dbReference type="PANTHER" id="PTHR43685:SF5">
    <property type="entry name" value="GLYCOSYLTRANSFERASE EPSE-RELATED"/>
    <property type="match status" value="1"/>
</dbReference>
<dbReference type="RefSeq" id="WP_147579041.1">
    <property type="nucleotide sequence ID" value="NZ_CABIYR010000005.1"/>
</dbReference>
<accession>A0AAP4BT01</accession>
<keyword evidence="2 5" id="KW-0328">Glycosyltransferase</keyword>
<proteinExistence type="inferred from homology"/>
<dbReference type="InterPro" id="IPR050834">
    <property type="entry name" value="Glycosyltransf_2"/>
</dbReference>
<protein>
    <submittedName>
        <fullName evidence="5">Glycosyltransferase</fullName>
        <ecNumber evidence="5">2.4.-.-</ecNumber>
    </submittedName>
</protein>
<evidence type="ECO:0000259" key="4">
    <source>
        <dbReference type="Pfam" id="PF00535"/>
    </source>
</evidence>
<evidence type="ECO:0000256" key="2">
    <source>
        <dbReference type="ARBA" id="ARBA00022676"/>
    </source>
</evidence>
<dbReference type="PANTHER" id="PTHR43685">
    <property type="entry name" value="GLYCOSYLTRANSFERASE"/>
    <property type="match status" value="1"/>
</dbReference>
<sequence>MPNEPLAPTDLSVIMSVYYKDQPDALRACLDSLLHQTRPADEILVTVDGPVPQELDAVLTEYAERITLFRLPENCGAAIARQRSLAEVSTTFTAVMDADDVCVLHRFEAQLAALVDDDLDLVGAAMYEFDGDAVGAPEDLIVARRPGVRTEDIAAKVKTVTPFNHPTIMMRTQLARAVGGYRPVALLEDYDFIARMVAHGAKVANLAEPLVYFRVNDAMLQRRLHRKSFVSEWQLQRNLVSYGLISWPRAVCNYLARNTFRVLPPPLLRFAYGVLFRSEAGIGKN</sequence>
<dbReference type="GO" id="GO:0016757">
    <property type="term" value="F:glycosyltransferase activity"/>
    <property type="evidence" value="ECO:0007669"/>
    <property type="project" value="UniProtKB-KW"/>
</dbReference>
<evidence type="ECO:0000313" key="5">
    <source>
        <dbReference type="EMBL" id="MDK4324981.1"/>
    </source>
</evidence>
<organism evidence="5 6">
    <name type="scientific">Corynebacterium propinquum</name>
    <dbReference type="NCBI Taxonomy" id="43769"/>
    <lineage>
        <taxon>Bacteria</taxon>
        <taxon>Bacillati</taxon>
        <taxon>Actinomycetota</taxon>
        <taxon>Actinomycetes</taxon>
        <taxon>Mycobacteriales</taxon>
        <taxon>Corynebacteriaceae</taxon>
        <taxon>Corynebacterium</taxon>
    </lineage>
</organism>
<evidence type="ECO:0000256" key="1">
    <source>
        <dbReference type="ARBA" id="ARBA00006739"/>
    </source>
</evidence>
<dbReference type="EMBL" id="JASNVP010000001">
    <property type="protein sequence ID" value="MDK4324981.1"/>
    <property type="molecule type" value="Genomic_DNA"/>
</dbReference>
<dbReference type="InterPro" id="IPR001173">
    <property type="entry name" value="Glyco_trans_2-like"/>
</dbReference>
<keyword evidence="3 5" id="KW-0808">Transferase</keyword>